<dbReference type="NCBIfam" id="TIGR00121">
    <property type="entry name" value="birA_ligase"/>
    <property type="match status" value="1"/>
</dbReference>
<name>Q9V2C7_PYRAB</name>
<evidence type="ECO:0000256" key="2">
    <source>
        <dbReference type="ARBA" id="ARBA00022741"/>
    </source>
</evidence>
<dbReference type="PROSITE" id="PS51733">
    <property type="entry name" value="BPL_LPL_CATALYTIC"/>
    <property type="match status" value="1"/>
</dbReference>
<dbReference type="KEGG" id="pab:PAB0096"/>
<dbReference type="InterPro" id="IPR003142">
    <property type="entry name" value="BPL_C"/>
</dbReference>
<sequence length="237" mass="26339">MLGLKTSVIGRTIIYFQEVASTNDYAKAENLEEGTVIVADRQIKGHGRLERKWESPEGGLWMSVVLTPRVSQEDLPKIVFLGALAVVETLREFSIDARIKWPNDVLVNYRKVAGVLVEAKGEKVILGIGLNVNNKVPDGATSMKQELGSEIPMLNVFKTLVKTLDSLYLKFLESPGKILERAKRSMILGVRVKVLSDGEVEAEGIAEDVDEFGRLIVRLDDGRVKKILYGDVSLRFL</sequence>
<feature type="domain" description="BPL/LPL catalytic" evidence="4">
    <location>
        <begin position="1"/>
        <end position="173"/>
    </location>
</feature>
<organism evidence="5 7">
    <name type="scientific">Pyrococcus abyssi (strain GE5 / Orsay)</name>
    <dbReference type="NCBI Taxonomy" id="272844"/>
    <lineage>
        <taxon>Archaea</taxon>
        <taxon>Methanobacteriati</taxon>
        <taxon>Methanobacteriota</taxon>
        <taxon>Thermococci</taxon>
        <taxon>Thermococcales</taxon>
        <taxon>Thermococcaceae</taxon>
        <taxon>Pyrococcus</taxon>
    </lineage>
</organism>
<dbReference type="HOGENOM" id="CLU_051096_3_0_2"/>
<dbReference type="STRING" id="272844.PAB0096"/>
<dbReference type="Pfam" id="PF02237">
    <property type="entry name" value="BPL_C"/>
    <property type="match status" value="1"/>
</dbReference>
<dbReference type="GO" id="GO:0005524">
    <property type="term" value="F:ATP binding"/>
    <property type="evidence" value="ECO:0007669"/>
    <property type="project" value="UniProtKB-KW"/>
</dbReference>
<dbReference type="GO" id="GO:0004077">
    <property type="term" value="F:biotin--[biotin carboxyl-carrier protein] ligase activity"/>
    <property type="evidence" value="ECO:0007669"/>
    <property type="project" value="InterPro"/>
</dbReference>
<keyword evidence="1 5" id="KW-0436">Ligase</keyword>
<keyword evidence="2" id="KW-0547">Nucleotide-binding</keyword>
<accession>Q9V2C7</accession>
<dbReference type="OrthoDB" id="46252at2157"/>
<keyword evidence="3" id="KW-0067">ATP-binding</keyword>
<dbReference type="Pfam" id="PF03099">
    <property type="entry name" value="BPL_LplA_LipB"/>
    <property type="match status" value="1"/>
</dbReference>
<protein>
    <submittedName>
        <fullName evidence="5">Biotin-(Acetyl-coA carboxylase) ligase</fullName>
    </submittedName>
    <submittedName>
        <fullName evidence="6">Biotin--protein ligase</fullName>
    </submittedName>
</protein>
<evidence type="ECO:0000313" key="7">
    <source>
        <dbReference type="Proteomes" id="UP000000810"/>
    </source>
</evidence>
<dbReference type="SUPFAM" id="SSF55681">
    <property type="entry name" value="Class II aaRS and biotin synthetases"/>
    <property type="match status" value="1"/>
</dbReference>
<reference evidence="5" key="1">
    <citation type="submission" date="1999-07" db="EMBL/GenBank/DDBJ databases">
        <authorList>
            <person name="Genoscope"/>
        </authorList>
    </citation>
    <scope>NUCLEOTIDE SEQUENCE</scope>
    <source>
        <strain evidence="5">Orsay</strain>
    </source>
</reference>
<dbReference type="AlphaFoldDB" id="Q9V2C7"/>
<dbReference type="Proteomes" id="UP000000810">
    <property type="component" value="Chromosome"/>
</dbReference>
<reference evidence="6 8" key="5">
    <citation type="journal article" date="2012" name="Curr. Microbiol.">
        <title>Re-annotation of two hyperthermophilic archaea Pyrococcus abyssi GE5 and Pyrococcus furiosus DSM 3638.</title>
        <authorList>
            <person name="Gao J."/>
            <person name="Wang J."/>
        </authorList>
    </citation>
    <scope>GENOME REANNOTATION</scope>
    <source>
        <strain evidence="6">GE5</strain>
        <strain evidence="8">GE5 / Orsay</strain>
    </source>
</reference>
<dbReference type="GO" id="GO:0005737">
    <property type="term" value="C:cytoplasm"/>
    <property type="evidence" value="ECO:0007669"/>
    <property type="project" value="TreeGrafter"/>
</dbReference>
<evidence type="ECO:0000313" key="8">
    <source>
        <dbReference type="Proteomes" id="UP000009139"/>
    </source>
</evidence>
<dbReference type="RefSeq" id="WP_010867271.1">
    <property type="nucleotide sequence ID" value="NC_000868.1"/>
</dbReference>
<evidence type="ECO:0000256" key="3">
    <source>
        <dbReference type="ARBA" id="ARBA00022840"/>
    </source>
</evidence>
<gene>
    <name evidence="5" type="primary">birA</name>
    <name evidence="5" type="ORF">PAB0096</name>
</gene>
<proteinExistence type="predicted"/>
<reference evidence="5" key="3">
    <citation type="journal article" date="2001" name="Genome Res.">
        <title>Genome evolution at the genus level: comparison of three complete genomes of hyperthermophilic archaea.</title>
        <authorList>
            <person name="Lecompte O."/>
            <person name="Ripp R."/>
            <person name="Puzos-Barbe V."/>
            <person name="Duprat S."/>
            <person name="Heilig R."/>
            <person name="Dietrich J."/>
            <person name="Thierry J.C."/>
            <person name="Poch O."/>
        </authorList>
    </citation>
    <scope>NUCLEOTIDE SEQUENCE</scope>
    <source>
        <strain evidence="5">Orsay</strain>
    </source>
</reference>
<dbReference type="InterPro" id="IPR004408">
    <property type="entry name" value="Biotin_CoA_COase_ligase"/>
</dbReference>
<dbReference type="EMBL" id="HE613800">
    <property type="protein sequence ID" value="CCE69523.1"/>
    <property type="molecule type" value="Genomic_DNA"/>
</dbReference>
<dbReference type="eggNOG" id="arCOG01940">
    <property type="taxonomic scope" value="Archaea"/>
</dbReference>
<dbReference type="InterPro" id="IPR004143">
    <property type="entry name" value="BPL_LPL_catalytic"/>
</dbReference>
<dbReference type="Gene3D" id="3.30.930.10">
    <property type="entry name" value="Bira Bifunctional Protein, Domain 2"/>
    <property type="match status" value="1"/>
</dbReference>
<keyword evidence="7" id="KW-1185">Reference proteome</keyword>
<evidence type="ECO:0000313" key="5">
    <source>
        <dbReference type="EMBL" id="CAB49071.1"/>
    </source>
</evidence>
<evidence type="ECO:0000313" key="6">
    <source>
        <dbReference type="EMBL" id="CCE69523.1"/>
    </source>
</evidence>
<dbReference type="SUPFAM" id="SSF50037">
    <property type="entry name" value="C-terminal domain of transcriptional repressors"/>
    <property type="match status" value="1"/>
</dbReference>
<dbReference type="NCBIfam" id="NF006206">
    <property type="entry name" value="PRK08330.1"/>
    <property type="match status" value="1"/>
</dbReference>
<dbReference type="PANTHER" id="PTHR12835:SF5">
    <property type="entry name" value="BIOTIN--PROTEIN LIGASE"/>
    <property type="match status" value="1"/>
</dbReference>
<dbReference type="EMBL" id="AJ248283">
    <property type="protein sequence ID" value="CAB49071.1"/>
    <property type="molecule type" value="Genomic_DNA"/>
</dbReference>
<evidence type="ECO:0000256" key="1">
    <source>
        <dbReference type="ARBA" id="ARBA00022598"/>
    </source>
</evidence>
<dbReference type="PANTHER" id="PTHR12835">
    <property type="entry name" value="BIOTIN PROTEIN LIGASE"/>
    <property type="match status" value="1"/>
</dbReference>
<dbReference type="Gene3D" id="2.30.30.100">
    <property type="match status" value="1"/>
</dbReference>
<dbReference type="PIR" id="H75202">
    <property type="entry name" value="H75202"/>
</dbReference>
<dbReference type="InterPro" id="IPR045864">
    <property type="entry name" value="aa-tRNA-synth_II/BPL/LPL"/>
</dbReference>
<dbReference type="CDD" id="cd16442">
    <property type="entry name" value="BPL"/>
    <property type="match status" value="1"/>
</dbReference>
<dbReference type="Proteomes" id="UP000009139">
    <property type="component" value="Chromosome"/>
</dbReference>
<reference evidence="5 7" key="4">
    <citation type="journal article" date="2003" name="Mol. Microbiol.">
        <title>An integrated analysis of the genome of the hyperthermophilic archaeon Pyrococcus abyssi.</title>
        <authorList>
            <person name="Cohen G."/>
            <person name="Barbe V."/>
            <person name="Flament D."/>
            <person name="Galperin M."/>
            <person name="Heilig R."/>
            <person name="Ripp R."/>
            <person name="Lecompte O."/>
            <person name="Prieur D."/>
            <person name="Poch O."/>
            <person name="Quellerou J."/>
            <person name="Thierry J.C."/>
            <person name="Van der Oost J."/>
            <person name="Weissenbach J."/>
            <person name="Zivanovic Y."/>
            <person name="Forterre P."/>
        </authorList>
    </citation>
    <scope>NUCLEOTIDE SEQUENCE [LARGE SCALE GENOMIC DNA]</scope>
    <source>
        <strain evidence="7">GE5 / Orsay</strain>
        <strain evidence="5">Orsay</strain>
    </source>
</reference>
<evidence type="ECO:0000259" key="4">
    <source>
        <dbReference type="PROSITE" id="PS51733"/>
    </source>
</evidence>
<dbReference type="InterPro" id="IPR008988">
    <property type="entry name" value="Transcriptional_repressor_C"/>
</dbReference>
<dbReference type="PATRIC" id="fig|272844.11.peg.160"/>
<reference evidence="5" key="2">
    <citation type="journal article" date="2000" name="J. Mol. Biol.">
        <title>Archaeal homologs of eukaryotic methylation guide small nucleolar RNAs: lessons from the Pyrococcus genomes.</title>
        <authorList>
            <person name="Gaspin C."/>
            <person name="Cavaille J."/>
            <person name="Erauso G."/>
        </authorList>
    </citation>
    <scope>NUCLEOTIDE SEQUENCE</scope>
    <source>
        <strain evidence="5">Orsay</strain>
    </source>
</reference>